<dbReference type="GO" id="GO:0005737">
    <property type="term" value="C:cytoplasm"/>
    <property type="evidence" value="ECO:0007669"/>
    <property type="project" value="UniProtKB-SubCell"/>
</dbReference>
<dbReference type="InterPro" id="IPR009000">
    <property type="entry name" value="Transl_B-barrel_sf"/>
</dbReference>
<dbReference type="SUPFAM" id="SSF50465">
    <property type="entry name" value="EF-Tu/eEF-1alpha/eIF2-gamma C-terminal domain"/>
    <property type="match status" value="1"/>
</dbReference>
<keyword evidence="4" id="KW-0547">Nucleotide-binding</keyword>
<dbReference type="InterPro" id="IPR015191">
    <property type="entry name" value="SelB_WHD4"/>
</dbReference>
<evidence type="ECO:0000256" key="2">
    <source>
        <dbReference type="ARBA" id="ARBA00015953"/>
    </source>
</evidence>
<evidence type="ECO:0000256" key="5">
    <source>
        <dbReference type="ARBA" id="ARBA00022917"/>
    </source>
</evidence>
<evidence type="ECO:0000259" key="9">
    <source>
        <dbReference type="PROSITE" id="PS51722"/>
    </source>
</evidence>
<dbReference type="EMBL" id="UAUF01000013">
    <property type="protein sequence ID" value="SPZ10108.1"/>
    <property type="molecule type" value="Genomic_DNA"/>
</dbReference>
<dbReference type="InterPro" id="IPR027417">
    <property type="entry name" value="P-loop_NTPase"/>
</dbReference>
<dbReference type="InterPro" id="IPR036390">
    <property type="entry name" value="WH_DNA-bd_sf"/>
</dbReference>
<keyword evidence="5" id="KW-0648">Protein biosynthesis</keyword>
<accession>A0A2X2CQ62</accession>
<evidence type="ECO:0000313" key="10">
    <source>
        <dbReference type="EMBL" id="MBF8639456.1"/>
    </source>
</evidence>
<keyword evidence="6" id="KW-0342">GTP-binding</keyword>
<dbReference type="Gene3D" id="1.10.10.10">
    <property type="entry name" value="Winged helix-like DNA-binding domain superfamily/Winged helix DNA-binding domain"/>
    <property type="match status" value="3"/>
</dbReference>
<dbReference type="Proteomes" id="UP000250443">
    <property type="component" value="Unassembled WGS sequence"/>
</dbReference>
<dbReference type="PRINTS" id="PR00315">
    <property type="entry name" value="ELONGATNFCT"/>
</dbReference>
<dbReference type="InterPro" id="IPR057335">
    <property type="entry name" value="Beta-barrel_SelB"/>
</dbReference>
<dbReference type="Pfam" id="PF09106">
    <property type="entry name" value="WHD_2nd_SelB"/>
    <property type="match status" value="1"/>
</dbReference>
<dbReference type="AlphaFoldDB" id="A0A2X2CQ62"/>
<dbReference type="InterPro" id="IPR000795">
    <property type="entry name" value="T_Tr_GTP-bd_dom"/>
</dbReference>
<dbReference type="InterPro" id="IPR004161">
    <property type="entry name" value="EFTu-like_2"/>
</dbReference>
<sequence length="640" mass="70615">MIVGTAGHIDHGKTSLIRALTGVEGDRRREEKERGITIDLGYVYSDLGNGELTGFIDVPGHERFVHNMLAGASGIDLVLLVVAADDGVMPQTREHLAIVELLGIRRAMVAMTKTDRVEAARVNAVREEIDALLADGPLAGAPVFPVSSQTGVGIEALRAALLDQAEQALARSDQGYFRLAVDRVFSVSGAGVVVTGTAFDGRVAVGDELLLGTLGRRVRVRGLHAQNREAQIAHAGQRVAVNLAGERLNVEQIRRGDWLLDEALHAPSTRVDIDLHLLGSEGKALAHWTPVHVHLGAQNLTGRVALLEDEGVLTPGGRTLAQLVLNSPLQAAHGDHLVLRDQSAQRTIGGGRVLDPFGPARNRRTPTRLAQLEALRQGSFEDALPELLKQADNGVAPAVLERQFNRPRARWQLPEHVMEVATRQGIRLFDATRWQHLQSTLLERLGTFHVEQPDELGPDRDRLRRFALPQLDRPVFIALLESLMASSQIEASGPWLHLPGHRVRLTEAEEALKEKLWPLLEAGRFDPPWVRDLAREIGEDEAGVRHLLRKLARLGQLQQIVKDLFYPENTINHLVRLTLRLEREEGIIRAAAFRDGLGIGRKRTIQILEFFDRIGLTRRMGDERKIRPDSALAAQVEQAS</sequence>
<dbReference type="InterPro" id="IPR036388">
    <property type="entry name" value="WH-like_DNA-bd_sf"/>
</dbReference>
<dbReference type="InterPro" id="IPR009001">
    <property type="entry name" value="Transl_elong_EF1A/Init_IF2_C"/>
</dbReference>
<dbReference type="Pfam" id="PF09107">
    <property type="entry name" value="WHD_3rd_SelB"/>
    <property type="match status" value="1"/>
</dbReference>
<dbReference type="NCBIfam" id="TIGR00475">
    <property type="entry name" value="selB"/>
    <property type="match status" value="1"/>
</dbReference>
<dbReference type="RefSeq" id="WP_073449535.1">
    <property type="nucleotide sequence ID" value="NZ_CP069262.1"/>
</dbReference>
<proteinExistence type="predicted"/>
<dbReference type="CDD" id="cd15491">
    <property type="entry name" value="selB_III"/>
    <property type="match status" value="1"/>
</dbReference>
<dbReference type="SUPFAM" id="SSF50447">
    <property type="entry name" value="Translation proteins"/>
    <property type="match status" value="1"/>
</dbReference>
<dbReference type="GO" id="GO:0003723">
    <property type="term" value="F:RNA binding"/>
    <property type="evidence" value="ECO:0007669"/>
    <property type="project" value="InterPro"/>
</dbReference>
<feature type="domain" description="Tr-type G" evidence="9">
    <location>
        <begin position="1"/>
        <end position="169"/>
    </location>
</feature>
<dbReference type="PANTHER" id="PTHR43721:SF22">
    <property type="entry name" value="ELONGATION FACTOR TU, MITOCHONDRIAL"/>
    <property type="match status" value="1"/>
</dbReference>
<dbReference type="GO" id="GO:0005525">
    <property type="term" value="F:GTP binding"/>
    <property type="evidence" value="ECO:0007669"/>
    <property type="project" value="UniProtKB-KW"/>
</dbReference>
<evidence type="ECO:0000256" key="4">
    <source>
        <dbReference type="ARBA" id="ARBA00022741"/>
    </source>
</evidence>
<gene>
    <name evidence="11" type="primary">selB</name>
    <name evidence="10" type="ORF">IRZ65_02000</name>
    <name evidence="11" type="ORF">NCTC11842_03695</name>
</gene>
<dbReference type="PANTHER" id="PTHR43721">
    <property type="entry name" value="ELONGATION FACTOR TU-RELATED"/>
    <property type="match status" value="1"/>
</dbReference>
<dbReference type="InterPro" id="IPR015190">
    <property type="entry name" value="Elong_fac_SelB-wing-hlx_typ-2"/>
</dbReference>
<comment type="function">
    <text evidence="7">Translation factor necessary for the incorporation of selenocysteine into proteins. It probably replaces EF-Tu for the insertion of selenocysteine directed by the UGA codon. SelB binds GTP and GDP.</text>
</comment>
<organism evidence="11 12">
    <name type="scientific">Pseudomonas luteola</name>
    <dbReference type="NCBI Taxonomy" id="47886"/>
    <lineage>
        <taxon>Bacteria</taxon>
        <taxon>Pseudomonadati</taxon>
        <taxon>Pseudomonadota</taxon>
        <taxon>Gammaproteobacteria</taxon>
        <taxon>Pseudomonadales</taxon>
        <taxon>Pseudomonadaceae</taxon>
        <taxon>Pseudomonas</taxon>
    </lineage>
</organism>
<dbReference type="PROSITE" id="PS51722">
    <property type="entry name" value="G_TR_2"/>
    <property type="match status" value="1"/>
</dbReference>
<dbReference type="Pfam" id="PF21214">
    <property type="entry name" value="WHD_2nd_SelB_bact"/>
    <property type="match status" value="1"/>
</dbReference>
<evidence type="ECO:0000256" key="1">
    <source>
        <dbReference type="ARBA" id="ARBA00004496"/>
    </source>
</evidence>
<keyword evidence="3" id="KW-0963">Cytoplasm</keyword>
<evidence type="ECO:0000313" key="12">
    <source>
        <dbReference type="Proteomes" id="UP000250443"/>
    </source>
</evidence>
<dbReference type="SUPFAM" id="SSF52540">
    <property type="entry name" value="P-loop containing nucleoside triphosphate hydrolases"/>
    <property type="match status" value="1"/>
</dbReference>
<evidence type="ECO:0000256" key="7">
    <source>
        <dbReference type="ARBA" id="ARBA00025526"/>
    </source>
</evidence>
<keyword evidence="11" id="KW-0251">Elongation factor</keyword>
<dbReference type="Pfam" id="PF25461">
    <property type="entry name" value="Beta-barrel_SelB"/>
    <property type="match status" value="1"/>
</dbReference>
<dbReference type="GO" id="GO:0001514">
    <property type="term" value="P:selenocysteine incorporation"/>
    <property type="evidence" value="ECO:0007669"/>
    <property type="project" value="InterPro"/>
</dbReference>
<dbReference type="Proteomes" id="UP000626180">
    <property type="component" value="Unassembled WGS sequence"/>
</dbReference>
<dbReference type="InterPro" id="IPR004535">
    <property type="entry name" value="Transl_elong_SelB"/>
</dbReference>
<evidence type="ECO:0000256" key="3">
    <source>
        <dbReference type="ARBA" id="ARBA00022490"/>
    </source>
</evidence>
<dbReference type="Gene3D" id="2.40.30.10">
    <property type="entry name" value="Translation factors"/>
    <property type="match status" value="1"/>
</dbReference>
<dbReference type="SUPFAM" id="SSF46785">
    <property type="entry name" value="Winged helix' DNA-binding domain"/>
    <property type="match status" value="3"/>
</dbReference>
<dbReference type="InterPro" id="IPR048931">
    <property type="entry name" value="WHD_2nd_SelB_bact"/>
</dbReference>
<dbReference type="EMBL" id="JADMCD010000001">
    <property type="protein sequence ID" value="MBF8639456.1"/>
    <property type="molecule type" value="Genomic_DNA"/>
</dbReference>
<dbReference type="Pfam" id="PF03144">
    <property type="entry name" value="GTP_EFTU_D2"/>
    <property type="match status" value="1"/>
</dbReference>
<evidence type="ECO:0000256" key="8">
    <source>
        <dbReference type="ARBA" id="ARBA00031615"/>
    </source>
</evidence>
<dbReference type="InterPro" id="IPR050055">
    <property type="entry name" value="EF-Tu_GTPase"/>
</dbReference>
<reference evidence="10 13" key="2">
    <citation type="submission" date="2020-10" db="EMBL/GenBank/DDBJ databases">
        <title>Genome sequences of Pseudomonas isolates.</title>
        <authorList>
            <person name="Wessels L."/>
            <person name="Reich F."/>
            <person name="Hammerl J."/>
        </authorList>
    </citation>
    <scope>NUCLEOTIDE SEQUENCE [LARGE SCALE GENOMIC DNA]</scope>
    <source>
        <strain evidence="10 13">20-MO00624-0</strain>
    </source>
</reference>
<keyword evidence="13" id="KW-1185">Reference proteome</keyword>
<reference evidence="11 12" key="1">
    <citation type="submission" date="2018-06" db="EMBL/GenBank/DDBJ databases">
        <authorList>
            <consortium name="Pathogen Informatics"/>
            <person name="Doyle S."/>
        </authorList>
    </citation>
    <scope>NUCLEOTIDE SEQUENCE [LARGE SCALE GENOMIC DNA]</scope>
    <source>
        <strain evidence="11 12">NCTC11842</strain>
    </source>
</reference>
<dbReference type="PROSITE" id="PS00301">
    <property type="entry name" value="G_TR_1"/>
    <property type="match status" value="1"/>
</dbReference>
<dbReference type="Gene3D" id="3.40.50.300">
    <property type="entry name" value="P-loop containing nucleotide triphosphate hydrolases"/>
    <property type="match status" value="1"/>
</dbReference>
<dbReference type="GO" id="GO:0003746">
    <property type="term" value="F:translation elongation factor activity"/>
    <property type="evidence" value="ECO:0007669"/>
    <property type="project" value="UniProtKB-KW"/>
</dbReference>
<dbReference type="InterPro" id="IPR031157">
    <property type="entry name" value="G_TR_CS"/>
</dbReference>
<evidence type="ECO:0000313" key="13">
    <source>
        <dbReference type="Proteomes" id="UP000626180"/>
    </source>
</evidence>
<dbReference type="GO" id="GO:0003924">
    <property type="term" value="F:GTPase activity"/>
    <property type="evidence" value="ECO:0007669"/>
    <property type="project" value="InterPro"/>
</dbReference>
<evidence type="ECO:0000256" key="6">
    <source>
        <dbReference type="ARBA" id="ARBA00023134"/>
    </source>
</evidence>
<comment type="subcellular location">
    <subcellularLocation>
        <location evidence="1">Cytoplasm</location>
    </subcellularLocation>
</comment>
<evidence type="ECO:0000313" key="11">
    <source>
        <dbReference type="EMBL" id="SPZ10108.1"/>
    </source>
</evidence>
<protein>
    <recommendedName>
        <fullName evidence="2">Selenocysteine-specific elongation factor</fullName>
    </recommendedName>
    <alternativeName>
        <fullName evidence="8">SelB translation factor</fullName>
    </alternativeName>
</protein>
<dbReference type="Pfam" id="PF00009">
    <property type="entry name" value="GTP_EFTU"/>
    <property type="match status" value="1"/>
</dbReference>
<name>A0A2X2CQ62_PSELU</name>
<dbReference type="CDD" id="cd04171">
    <property type="entry name" value="SelB"/>
    <property type="match status" value="1"/>
</dbReference>
<dbReference type="FunFam" id="3.40.50.300:FF:001064">
    <property type="entry name" value="Selenocysteine-specific translation elongation factor"/>
    <property type="match status" value="1"/>
</dbReference>